<dbReference type="OrthoDB" id="278023at2"/>
<dbReference type="KEGG" id="tpla:ElP_03790"/>
<name>A0A518GVC7_9BACT</name>
<evidence type="ECO:0000259" key="2">
    <source>
        <dbReference type="Pfam" id="PF08241"/>
    </source>
</evidence>
<feature type="coiled-coil region" evidence="1">
    <location>
        <begin position="239"/>
        <end position="273"/>
    </location>
</feature>
<sequence length="333" mass="37157">MLEANVPAVLSRIAAGHRVLDVGGWARCFNRADYVIDKFPFETRGTRYAEKLGLPAQGGEVESFSAETWVARDLCDREPWPFPDKFFDFCTCSHTLEDIRDPLWVCSEMRRVARAGYIETPSMAFELTRGREAGVPVGLSHHFWVVEVDGPTITFHPKLHSLHGDPQLSLPPVVGAALPPETQVSWLFWEGDFVSREGWLHRELVERFVSGFALPEDLPRADGASPGSDARVFELTRANDDARALIWQLRARLEEAERQWDASRASIEVLEGQVSRVLSALHAVAAERDEAIGQLDRVEGIGPSALGVARRLHRMGTRHPGLKALLKRVVRAA</sequence>
<dbReference type="EMBL" id="CP036426">
    <property type="protein sequence ID" value="QDV32545.1"/>
    <property type="molecule type" value="Genomic_DNA"/>
</dbReference>
<dbReference type="Proteomes" id="UP000317835">
    <property type="component" value="Chromosome"/>
</dbReference>
<reference evidence="3 4" key="1">
    <citation type="submission" date="2019-02" db="EMBL/GenBank/DDBJ databases">
        <title>Deep-cultivation of Planctomycetes and their phenomic and genomic characterization uncovers novel biology.</title>
        <authorList>
            <person name="Wiegand S."/>
            <person name="Jogler M."/>
            <person name="Boedeker C."/>
            <person name="Pinto D."/>
            <person name="Vollmers J."/>
            <person name="Rivas-Marin E."/>
            <person name="Kohn T."/>
            <person name="Peeters S.H."/>
            <person name="Heuer A."/>
            <person name="Rast P."/>
            <person name="Oberbeckmann S."/>
            <person name="Bunk B."/>
            <person name="Jeske O."/>
            <person name="Meyerdierks A."/>
            <person name="Storesund J.E."/>
            <person name="Kallscheuer N."/>
            <person name="Luecker S."/>
            <person name="Lage O.M."/>
            <person name="Pohl T."/>
            <person name="Merkel B.J."/>
            <person name="Hornburger P."/>
            <person name="Mueller R.-W."/>
            <person name="Bruemmer F."/>
            <person name="Labrenz M."/>
            <person name="Spormann A.M."/>
            <person name="Op den Camp H."/>
            <person name="Overmann J."/>
            <person name="Amann R."/>
            <person name="Jetten M.S.M."/>
            <person name="Mascher T."/>
            <person name="Medema M.H."/>
            <person name="Devos D.P."/>
            <person name="Kaster A.-K."/>
            <person name="Ovreas L."/>
            <person name="Rohde M."/>
            <person name="Galperin M.Y."/>
            <person name="Jogler C."/>
        </authorList>
    </citation>
    <scope>NUCLEOTIDE SEQUENCE [LARGE SCALE GENOMIC DNA]</scope>
    <source>
        <strain evidence="3 4">ElP</strain>
    </source>
</reference>
<proteinExistence type="predicted"/>
<dbReference type="Pfam" id="PF08241">
    <property type="entry name" value="Methyltransf_11"/>
    <property type="match status" value="1"/>
</dbReference>
<organism evidence="3 4">
    <name type="scientific">Tautonia plasticadhaerens</name>
    <dbReference type="NCBI Taxonomy" id="2527974"/>
    <lineage>
        <taxon>Bacteria</taxon>
        <taxon>Pseudomonadati</taxon>
        <taxon>Planctomycetota</taxon>
        <taxon>Planctomycetia</taxon>
        <taxon>Isosphaerales</taxon>
        <taxon>Isosphaeraceae</taxon>
        <taxon>Tautonia</taxon>
    </lineage>
</organism>
<protein>
    <recommendedName>
        <fullName evidence="2">Methyltransferase type 11 domain-containing protein</fullName>
    </recommendedName>
</protein>
<dbReference type="RefSeq" id="WP_145266714.1">
    <property type="nucleotide sequence ID" value="NZ_CP036426.1"/>
</dbReference>
<evidence type="ECO:0000313" key="3">
    <source>
        <dbReference type="EMBL" id="QDV32545.1"/>
    </source>
</evidence>
<keyword evidence="1" id="KW-0175">Coiled coil</keyword>
<gene>
    <name evidence="3" type="ORF">ElP_03790</name>
</gene>
<accession>A0A518GVC7</accession>
<dbReference type="InterPro" id="IPR029063">
    <property type="entry name" value="SAM-dependent_MTases_sf"/>
</dbReference>
<dbReference type="GO" id="GO:0008757">
    <property type="term" value="F:S-adenosylmethionine-dependent methyltransferase activity"/>
    <property type="evidence" value="ECO:0007669"/>
    <property type="project" value="InterPro"/>
</dbReference>
<evidence type="ECO:0000256" key="1">
    <source>
        <dbReference type="SAM" id="Coils"/>
    </source>
</evidence>
<dbReference type="AlphaFoldDB" id="A0A518GVC7"/>
<feature type="domain" description="Methyltransferase type 11" evidence="2">
    <location>
        <begin position="76"/>
        <end position="116"/>
    </location>
</feature>
<dbReference type="SUPFAM" id="SSF53335">
    <property type="entry name" value="S-adenosyl-L-methionine-dependent methyltransferases"/>
    <property type="match status" value="1"/>
</dbReference>
<dbReference type="InterPro" id="IPR013216">
    <property type="entry name" value="Methyltransf_11"/>
</dbReference>
<evidence type="ECO:0000313" key="4">
    <source>
        <dbReference type="Proteomes" id="UP000317835"/>
    </source>
</evidence>
<keyword evidence="4" id="KW-1185">Reference proteome</keyword>
<dbReference type="Gene3D" id="3.40.50.150">
    <property type="entry name" value="Vaccinia Virus protein VP39"/>
    <property type="match status" value="1"/>
</dbReference>